<feature type="compositionally biased region" description="Low complexity" evidence="1">
    <location>
        <begin position="412"/>
        <end position="429"/>
    </location>
</feature>
<feature type="compositionally biased region" description="Basic residues" evidence="1">
    <location>
        <begin position="198"/>
        <end position="214"/>
    </location>
</feature>
<name>A0A0A1DJB9_NOCSI</name>
<dbReference type="HOGENOM" id="CLU_523566_0_0_11"/>
<feature type="region of interest" description="Disordered" evidence="1">
    <location>
        <begin position="27"/>
        <end position="53"/>
    </location>
</feature>
<feature type="compositionally biased region" description="Polar residues" evidence="1">
    <location>
        <begin position="455"/>
        <end position="471"/>
    </location>
</feature>
<protein>
    <submittedName>
        <fullName evidence="2">Basic proline-rich protein</fullName>
    </submittedName>
</protein>
<dbReference type="Proteomes" id="UP000030300">
    <property type="component" value="Chromosome"/>
</dbReference>
<dbReference type="STRING" id="2045.KR76_08240"/>
<feature type="region of interest" description="Disordered" evidence="1">
    <location>
        <begin position="374"/>
        <end position="429"/>
    </location>
</feature>
<sequence>MVRRQLGHHAPQLVDRRGAGEQCRVGAPEQPVGARHPGLGGEDADVLAPGDRPGVDDQVLPAVLEGGRHPGAGVGVVVDGREALEELDLGLARRTGGRRLATDDPLDRGQHLRPHVLVGGAHRELQLRLLRDDVRRGARVERAHRHHRRVTARDLARHHRLQPQHRRRPQHHRVDRRLGSRPVPTLPVQHDPQAVGRRERRPRMHPQHPHRQRRHVLTQHHVRLPEPLEEPVGHHVPRAVAVLLVGLEHQQHPPPPLRVLREPRRRPQQARHVDVVPARVHHRVLLAVGRRRGRRARVRQPGVLLHGQAVHVGAQQHRRACASLERRDDAGASDAGRDVVLEGAEVVGDDARRPVLLAAQLGVAVEVLVDRGQGVGGGGHGRILPGGAGAGNGRPIASDPRPSVGPWRRDASTPVSSSSPWSSSPPRSRGCCACSACARTAGATRTSAARSRPTVSTPRTSAPTGRPSSPTARAPRSCSSGCLPGTPAPSRTASPVRCSRPAARTCAPRAARTGRGSAGP</sequence>
<dbReference type="KEGG" id="psim:KR76_08240"/>
<gene>
    <name evidence="2" type="ORF">KR76_08240</name>
</gene>
<accession>A0A0A1DJB9</accession>
<feature type="region of interest" description="Disordered" evidence="1">
    <location>
        <begin position="443"/>
        <end position="520"/>
    </location>
</feature>
<feature type="compositionally biased region" description="Basic residues" evidence="1">
    <location>
        <begin position="142"/>
        <end position="175"/>
    </location>
</feature>
<organism evidence="2 3">
    <name type="scientific">Nocardioides simplex</name>
    <name type="common">Arthrobacter simplex</name>
    <dbReference type="NCBI Taxonomy" id="2045"/>
    <lineage>
        <taxon>Bacteria</taxon>
        <taxon>Bacillati</taxon>
        <taxon>Actinomycetota</taxon>
        <taxon>Actinomycetes</taxon>
        <taxon>Propionibacteriales</taxon>
        <taxon>Nocardioidaceae</taxon>
        <taxon>Pimelobacter</taxon>
    </lineage>
</organism>
<feature type="compositionally biased region" description="Gly residues" evidence="1">
    <location>
        <begin position="374"/>
        <end position="392"/>
    </location>
</feature>
<evidence type="ECO:0000256" key="1">
    <source>
        <dbReference type="SAM" id="MobiDB-lite"/>
    </source>
</evidence>
<dbReference type="EMBL" id="CP009896">
    <property type="protein sequence ID" value="AIY16762.2"/>
    <property type="molecule type" value="Genomic_DNA"/>
</dbReference>
<keyword evidence="3" id="KW-1185">Reference proteome</keyword>
<feature type="region of interest" description="Disordered" evidence="1">
    <location>
        <begin position="140"/>
        <end position="214"/>
    </location>
</feature>
<feature type="compositionally biased region" description="Low complexity" evidence="1">
    <location>
        <begin position="443"/>
        <end position="454"/>
    </location>
</feature>
<proteinExistence type="predicted"/>
<evidence type="ECO:0000313" key="2">
    <source>
        <dbReference type="EMBL" id="AIY16762.2"/>
    </source>
</evidence>
<evidence type="ECO:0000313" key="3">
    <source>
        <dbReference type="Proteomes" id="UP000030300"/>
    </source>
</evidence>
<feature type="compositionally biased region" description="Low complexity" evidence="1">
    <location>
        <begin position="497"/>
        <end position="520"/>
    </location>
</feature>
<reference evidence="2 3" key="1">
    <citation type="journal article" date="2015" name="Genome Announc.">
        <title>Complete Genome Sequence of Steroid-Transforming Nocardioides simplex VKM Ac-2033D.</title>
        <authorList>
            <person name="Shtratnikova V.Y."/>
            <person name="Schelkunov M.I."/>
            <person name="Pekov Y.A."/>
            <person name="Fokina V.V."/>
            <person name="Logacheva M.D."/>
            <person name="Sokolov S.L."/>
            <person name="Bragin E.Y."/>
            <person name="Ashapkin V.V."/>
            <person name="Donova M.V."/>
        </authorList>
    </citation>
    <scope>NUCLEOTIDE SEQUENCE [LARGE SCALE GENOMIC DNA]</scope>
    <source>
        <strain evidence="2 3">VKM Ac-2033D</strain>
    </source>
</reference>
<dbReference type="AlphaFoldDB" id="A0A0A1DJB9"/>